<reference evidence="1 2" key="1">
    <citation type="submission" date="2024-04" db="EMBL/GenBank/DDBJ databases">
        <title>Novel species of the genus Ideonella isolated from streams.</title>
        <authorList>
            <person name="Lu H."/>
        </authorList>
    </citation>
    <scope>NUCLEOTIDE SEQUENCE [LARGE SCALE GENOMIC DNA]</scope>
    <source>
        <strain evidence="1 2">DXS29W</strain>
    </source>
</reference>
<keyword evidence="2" id="KW-1185">Reference proteome</keyword>
<comment type="caution">
    <text evidence="1">The sequence shown here is derived from an EMBL/GenBank/DDBJ whole genome shotgun (WGS) entry which is preliminary data.</text>
</comment>
<protein>
    <submittedName>
        <fullName evidence="1">Uncharacterized protein</fullName>
    </submittedName>
</protein>
<proteinExistence type="predicted"/>
<organism evidence="1 2">
    <name type="scientific">Ideonella lacteola</name>
    <dbReference type="NCBI Taxonomy" id="2984193"/>
    <lineage>
        <taxon>Bacteria</taxon>
        <taxon>Pseudomonadati</taxon>
        <taxon>Pseudomonadota</taxon>
        <taxon>Betaproteobacteria</taxon>
        <taxon>Burkholderiales</taxon>
        <taxon>Sphaerotilaceae</taxon>
        <taxon>Ideonella</taxon>
    </lineage>
</organism>
<gene>
    <name evidence="1" type="ORF">AACH06_12010</name>
</gene>
<name>A0ABU9BSQ7_9BURK</name>
<dbReference type="EMBL" id="JBBUTG010000005">
    <property type="protein sequence ID" value="MEK8031543.1"/>
    <property type="molecule type" value="Genomic_DNA"/>
</dbReference>
<sequence>MSRWLRSRIRRPRVSLGLSASGVAMTWRGANGALAHRVASVVIGEVPDAVVGWMKETAELAALLAGSPVSVTLAEDLVRWWLVTAPPGARSLAELEAFAKLRHEELFGHPADGGTMACRWRLDGPSVCCAQAASAAKCADTLVARLGWRLSEVSPATQRLMDIWRTKKRSAGAVVCRSASDRAVAWWLVDGLPVELRTVRLPAENPAAALDRELARVSSRRSEVTPGRAVVLDVISRASSPELALSGADVDRYELAALAAVKAESPAAMAAAIGAAHLEGAHELVAAR</sequence>
<accession>A0ABU9BSQ7</accession>
<dbReference type="Proteomes" id="UP001371218">
    <property type="component" value="Unassembled WGS sequence"/>
</dbReference>
<evidence type="ECO:0000313" key="2">
    <source>
        <dbReference type="Proteomes" id="UP001371218"/>
    </source>
</evidence>
<dbReference type="RefSeq" id="WP_341425920.1">
    <property type="nucleotide sequence ID" value="NZ_JBBUTG010000005.1"/>
</dbReference>
<evidence type="ECO:0000313" key="1">
    <source>
        <dbReference type="EMBL" id="MEK8031543.1"/>
    </source>
</evidence>